<dbReference type="Proteomes" id="UP000054097">
    <property type="component" value="Unassembled WGS sequence"/>
</dbReference>
<dbReference type="HOGENOM" id="CLU_456467_0_0_1"/>
<organism evidence="2 3">
    <name type="scientific">Serendipita vermifera MAFF 305830</name>
    <dbReference type="NCBI Taxonomy" id="933852"/>
    <lineage>
        <taxon>Eukaryota</taxon>
        <taxon>Fungi</taxon>
        <taxon>Dikarya</taxon>
        <taxon>Basidiomycota</taxon>
        <taxon>Agaricomycotina</taxon>
        <taxon>Agaricomycetes</taxon>
        <taxon>Sebacinales</taxon>
        <taxon>Serendipitaceae</taxon>
        <taxon>Serendipita</taxon>
    </lineage>
</organism>
<feature type="compositionally biased region" description="Basic and acidic residues" evidence="1">
    <location>
        <begin position="19"/>
        <end position="29"/>
    </location>
</feature>
<keyword evidence="3" id="KW-1185">Reference proteome</keyword>
<dbReference type="EMBL" id="KN824282">
    <property type="protein sequence ID" value="KIM31411.1"/>
    <property type="molecule type" value="Genomic_DNA"/>
</dbReference>
<gene>
    <name evidence="2" type="ORF">M408DRAFT_258955</name>
</gene>
<name>A0A0C3BIR7_SERVB</name>
<feature type="compositionally biased region" description="Polar residues" evidence="1">
    <location>
        <begin position="1"/>
        <end position="17"/>
    </location>
</feature>
<reference evidence="3" key="2">
    <citation type="submission" date="2015-01" db="EMBL/GenBank/DDBJ databases">
        <title>Evolutionary Origins and Diversification of the Mycorrhizal Mutualists.</title>
        <authorList>
            <consortium name="DOE Joint Genome Institute"/>
            <consortium name="Mycorrhizal Genomics Consortium"/>
            <person name="Kohler A."/>
            <person name="Kuo A."/>
            <person name="Nagy L.G."/>
            <person name="Floudas D."/>
            <person name="Copeland A."/>
            <person name="Barry K.W."/>
            <person name="Cichocki N."/>
            <person name="Veneault-Fourrey C."/>
            <person name="LaButti K."/>
            <person name="Lindquist E.A."/>
            <person name="Lipzen A."/>
            <person name="Lundell T."/>
            <person name="Morin E."/>
            <person name="Murat C."/>
            <person name="Riley R."/>
            <person name="Ohm R."/>
            <person name="Sun H."/>
            <person name="Tunlid A."/>
            <person name="Henrissat B."/>
            <person name="Grigoriev I.V."/>
            <person name="Hibbett D.S."/>
            <person name="Martin F."/>
        </authorList>
    </citation>
    <scope>NUCLEOTIDE SEQUENCE [LARGE SCALE GENOMIC DNA]</scope>
    <source>
        <strain evidence="3">MAFF 305830</strain>
    </source>
</reference>
<dbReference type="AlphaFoldDB" id="A0A0C3BIR7"/>
<feature type="compositionally biased region" description="Low complexity" evidence="1">
    <location>
        <begin position="171"/>
        <end position="191"/>
    </location>
</feature>
<evidence type="ECO:0000256" key="1">
    <source>
        <dbReference type="SAM" id="MobiDB-lite"/>
    </source>
</evidence>
<feature type="compositionally biased region" description="Polar residues" evidence="1">
    <location>
        <begin position="393"/>
        <end position="412"/>
    </location>
</feature>
<protein>
    <submittedName>
        <fullName evidence="2">Uncharacterized protein</fullName>
    </submittedName>
</protein>
<feature type="region of interest" description="Disordered" evidence="1">
    <location>
        <begin position="90"/>
        <end position="254"/>
    </location>
</feature>
<feature type="compositionally biased region" description="Basic residues" evidence="1">
    <location>
        <begin position="127"/>
        <end position="136"/>
    </location>
</feature>
<reference evidence="2 3" key="1">
    <citation type="submission" date="2014-04" db="EMBL/GenBank/DDBJ databases">
        <authorList>
            <consortium name="DOE Joint Genome Institute"/>
            <person name="Kuo A."/>
            <person name="Zuccaro A."/>
            <person name="Kohler A."/>
            <person name="Nagy L.G."/>
            <person name="Floudas D."/>
            <person name="Copeland A."/>
            <person name="Barry K.W."/>
            <person name="Cichocki N."/>
            <person name="Veneault-Fourrey C."/>
            <person name="LaButti K."/>
            <person name="Lindquist E.A."/>
            <person name="Lipzen A."/>
            <person name="Lundell T."/>
            <person name="Morin E."/>
            <person name="Murat C."/>
            <person name="Sun H."/>
            <person name="Tunlid A."/>
            <person name="Henrissat B."/>
            <person name="Grigoriev I.V."/>
            <person name="Hibbett D.S."/>
            <person name="Martin F."/>
            <person name="Nordberg H.P."/>
            <person name="Cantor M.N."/>
            <person name="Hua S.X."/>
        </authorList>
    </citation>
    <scope>NUCLEOTIDE SEQUENCE [LARGE SCALE GENOMIC DNA]</scope>
    <source>
        <strain evidence="2 3">MAFF 305830</strain>
    </source>
</reference>
<feature type="compositionally biased region" description="Low complexity" evidence="1">
    <location>
        <begin position="572"/>
        <end position="584"/>
    </location>
</feature>
<proteinExistence type="predicted"/>
<evidence type="ECO:0000313" key="2">
    <source>
        <dbReference type="EMBL" id="KIM31411.1"/>
    </source>
</evidence>
<sequence length="598" mass="64230">MRNQIVSNGPQSTSHVVTRSRDASVDKGRRATSRPSFNRFRSAENAQFDAQSSSDVEDTNDGDRAHVALRSTFENVLKNTQNTIQDTIHAQSSPLRPRRRRTAANAVAAAESDPKALLSPFGESHNHRSGSLRRPRTSTGGAEKSRKRRSIEKTPGAEADALKSVIATIPKSSQRAKPRASAPSRIPAPIRQSSRASAPTQPVLPLTPERPQSEEEGLIRSGEDSLKKLSIGSSPTGLFDHSPTVSPRNASSTRKLKMMDAPFHRRESSDLLEAFFQDSPEQPKFQALPLEFQPSNRTALTFQRQVSHAHVLFGGPAIQSPTPQELPPSSSQTNTPGDEDDEEFFTRPSPVKPLPPQLVEPSVVKKFKPRDSGVVVSDESEAGSPIKRPPVPTTTLPSFSSVKPTKTTQDSLTPSTRAARRASAWPAGIELAGKTGSDQTALKVLFDGAAGGDEKTTRPRTPVKRSNGARMFASVPRGRATLAAPLASKGENYHSLHTLANTFATGRKSLPSSRFDLQKLASPPSPEEVLSPTAAIAKSPAVAVPTHAVASRPRPTILIDFMRRHESGGLPSASSVESLSALSSGGDSTPTRYRFKGG</sequence>
<feature type="region of interest" description="Disordered" evidence="1">
    <location>
        <begin position="569"/>
        <end position="598"/>
    </location>
</feature>
<feature type="compositionally biased region" description="Low complexity" evidence="1">
    <location>
        <begin position="413"/>
        <end position="423"/>
    </location>
</feature>
<feature type="compositionally biased region" description="Basic and acidic residues" evidence="1">
    <location>
        <begin position="211"/>
        <end position="227"/>
    </location>
</feature>
<feature type="compositionally biased region" description="Polar residues" evidence="1">
    <location>
        <begin position="319"/>
        <end position="336"/>
    </location>
</feature>
<evidence type="ECO:0000313" key="3">
    <source>
        <dbReference type="Proteomes" id="UP000054097"/>
    </source>
</evidence>
<feature type="region of interest" description="Disordered" evidence="1">
    <location>
        <begin position="1"/>
        <end position="35"/>
    </location>
</feature>
<accession>A0A0C3BIR7</accession>
<feature type="compositionally biased region" description="Polar residues" evidence="1">
    <location>
        <begin position="243"/>
        <end position="253"/>
    </location>
</feature>
<feature type="region of interest" description="Disordered" evidence="1">
    <location>
        <begin position="314"/>
        <end position="423"/>
    </location>
</feature>